<dbReference type="InterPro" id="IPR050639">
    <property type="entry name" value="SSR_resolvase"/>
</dbReference>
<dbReference type="CDD" id="cd00569">
    <property type="entry name" value="HTH_Hin_like"/>
    <property type="match status" value="1"/>
</dbReference>
<sequence>MAEKKRTRAVGQVVGYARVSSTDQNLARQLEALGDVDKLFTDTASGKDVDGRAQLKAMLEYVRSGDVVRVKSPDRLARDTIDLLTLVRDLGDHGVKVSFVDMPELSTDTPSGGFVLTIFAAVAELERRMIRERQAEGIAIAKAAGKYDRGPKLTPDQIAQARQRVEEGVSKARVARDLGVARTTLYAALAGTGRYAPAEPKDCK</sequence>
<dbReference type="GO" id="GO:0003677">
    <property type="term" value="F:DNA binding"/>
    <property type="evidence" value="ECO:0007669"/>
    <property type="project" value="UniProtKB-KW"/>
</dbReference>
<name>A0AB35XLR3_9ACTN</name>
<organism evidence="8 9">
    <name type="scientific">Cutibacterium avidum</name>
    <dbReference type="NCBI Taxonomy" id="33010"/>
    <lineage>
        <taxon>Bacteria</taxon>
        <taxon>Bacillati</taxon>
        <taxon>Actinomycetota</taxon>
        <taxon>Actinomycetes</taxon>
        <taxon>Propionibacteriales</taxon>
        <taxon>Propionibacteriaceae</taxon>
        <taxon>Cutibacterium</taxon>
    </lineage>
</organism>
<evidence type="ECO:0000256" key="3">
    <source>
        <dbReference type="ARBA" id="ARBA00023125"/>
    </source>
</evidence>
<dbReference type="SUPFAM" id="SSF46689">
    <property type="entry name" value="Homeodomain-like"/>
    <property type="match status" value="1"/>
</dbReference>
<evidence type="ECO:0000256" key="2">
    <source>
        <dbReference type="ARBA" id="ARBA00022908"/>
    </source>
</evidence>
<dbReference type="PANTHER" id="PTHR30461">
    <property type="entry name" value="DNA-INVERTASE FROM LAMBDOID PROPHAGE"/>
    <property type="match status" value="1"/>
</dbReference>
<feature type="domain" description="Resolvase/invertase-type recombinase catalytic" evidence="7">
    <location>
        <begin position="12"/>
        <end position="145"/>
    </location>
</feature>
<dbReference type="EMBL" id="JBAKUA010000029">
    <property type="protein sequence ID" value="MEH1547754.1"/>
    <property type="molecule type" value="Genomic_DNA"/>
</dbReference>
<dbReference type="CDD" id="cd03768">
    <property type="entry name" value="SR_ResInv"/>
    <property type="match status" value="1"/>
</dbReference>
<proteinExistence type="inferred from homology"/>
<dbReference type="InterPro" id="IPR006119">
    <property type="entry name" value="Resolv_N"/>
</dbReference>
<accession>A0AB35XLR3</accession>
<evidence type="ECO:0000259" key="7">
    <source>
        <dbReference type="PROSITE" id="PS51736"/>
    </source>
</evidence>
<comment type="similarity">
    <text evidence="1">Belongs to the site-specific recombinase resolvase family.</text>
</comment>
<evidence type="ECO:0000313" key="8">
    <source>
        <dbReference type="EMBL" id="MEH1547754.1"/>
    </source>
</evidence>
<comment type="caution">
    <text evidence="8">The sequence shown here is derived from an EMBL/GenBank/DDBJ whole genome shotgun (WGS) entry which is preliminary data.</text>
</comment>
<dbReference type="GO" id="GO:0015074">
    <property type="term" value="P:DNA integration"/>
    <property type="evidence" value="ECO:0007669"/>
    <property type="project" value="UniProtKB-KW"/>
</dbReference>
<feature type="active site" description="O-(5'-phospho-DNA)-serine intermediate" evidence="5 6">
    <location>
        <position position="20"/>
    </location>
</feature>
<dbReference type="Proteomes" id="UP001309299">
    <property type="component" value="Unassembled WGS sequence"/>
</dbReference>
<protein>
    <submittedName>
        <fullName evidence="8">Recombinase family protein</fullName>
    </submittedName>
</protein>
<dbReference type="InterPro" id="IPR006120">
    <property type="entry name" value="Resolvase_HTH_dom"/>
</dbReference>
<dbReference type="Pfam" id="PF02796">
    <property type="entry name" value="HTH_7"/>
    <property type="match status" value="1"/>
</dbReference>
<dbReference type="GO" id="GO:0000150">
    <property type="term" value="F:DNA strand exchange activity"/>
    <property type="evidence" value="ECO:0007669"/>
    <property type="project" value="InterPro"/>
</dbReference>
<dbReference type="PROSITE" id="PS51736">
    <property type="entry name" value="RECOMBINASES_3"/>
    <property type="match status" value="1"/>
</dbReference>
<dbReference type="PANTHER" id="PTHR30461:SF26">
    <property type="entry name" value="RESOLVASE HOMOLOG YNEB"/>
    <property type="match status" value="1"/>
</dbReference>
<dbReference type="PROSITE" id="PS00397">
    <property type="entry name" value="RECOMBINASES_1"/>
    <property type="match status" value="1"/>
</dbReference>
<dbReference type="SMART" id="SM00857">
    <property type="entry name" value="Resolvase"/>
    <property type="match status" value="1"/>
</dbReference>
<dbReference type="InterPro" id="IPR009057">
    <property type="entry name" value="Homeodomain-like_sf"/>
</dbReference>
<gene>
    <name evidence="8" type="ORF">V7F78_12285</name>
</gene>
<dbReference type="Gene3D" id="1.10.10.60">
    <property type="entry name" value="Homeodomain-like"/>
    <property type="match status" value="1"/>
</dbReference>
<evidence type="ECO:0000256" key="4">
    <source>
        <dbReference type="ARBA" id="ARBA00023172"/>
    </source>
</evidence>
<dbReference type="Pfam" id="PF00239">
    <property type="entry name" value="Resolvase"/>
    <property type="match status" value="1"/>
</dbReference>
<dbReference type="RefSeq" id="WP_016665680.1">
    <property type="nucleotide sequence ID" value="NZ_CABKSM010000001.1"/>
</dbReference>
<dbReference type="InterPro" id="IPR036162">
    <property type="entry name" value="Resolvase-like_N_sf"/>
</dbReference>
<dbReference type="AlphaFoldDB" id="A0AB35XLR3"/>
<evidence type="ECO:0000313" key="9">
    <source>
        <dbReference type="Proteomes" id="UP001309299"/>
    </source>
</evidence>
<evidence type="ECO:0000256" key="1">
    <source>
        <dbReference type="ARBA" id="ARBA00009913"/>
    </source>
</evidence>
<reference evidence="8" key="1">
    <citation type="submission" date="2024-02" db="EMBL/GenBank/DDBJ databases">
        <title>Bacterial skin colonization with Propionibacterium avidum as a risk factor for Periprosthetic Joint Infections - a single-center prospective study.</title>
        <authorList>
            <person name="Achermann Y."/>
        </authorList>
    </citation>
    <scope>NUCLEOTIDE SEQUENCE</scope>
    <source>
        <strain evidence="8">PAVI-2017310195</strain>
    </source>
</reference>
<dbReference type="SUPFAM" id="SSF53041">
    <property type="entry name" value="Resolvase-like"/>
    <property type="match status" value="1"/>
</dbReference>
<keyword evidence="2" id="KW-0229">DNA integration</keyword>
<evidence type="ECO:0000256" key="6">
    <source>
        <dbReference type="PROSITE-ProRule" id="PRU10137"/>
    </source>
</evidence>
<evidence type="ECO:0000256" key="5">
    <source>
        <dbReference type="PIRSR" id="PIRSR606118-50"/>
    </source>
</evidence>
<dbReference type="InterPro" id="IPR006118">
    <property type="entry name" value="Recombinase_CS"/>
</dbReference>
<dbReference type="Gene3D" id="3.40.50.1390">
    <property type="entry name" value="Resolvase, N-terminal catalytic domain"/>
    <property type="match status" value="1"/>
</dbReference>
<keyword evidence="3" id="KW-0238">DNA-binding</keyword>
<keyword evidence="4" id="KW-0233">DNA recombination</keyword>